<name>A0AA39JC01_ARMTA</name>
<dbReference type="GeneID" id="85358373"/>
<gene>
    <name evidence="1" type="ORF">EV420DRAFT_1586883</name>
</gene>
<evidence type="ECO:0000313" key="2">
    <source>
        <dbReference type="Proteomes" id="UP001175211"/>
    </source>
</evidence>
<dbReference type="Proteomes" id="UP001175211">
    <property type="component" value="Unassembled WGS sequence"/>
</dbReference>
<evidence type="ECO:0000313" key="1">
    <source>
        <dbReference type="EMBL" id="KAK0437908.1"/>
    </source>
</evidence>
<protein>
    <submittedName>
        <fullName evidence="1">Uncharacterized protein</fullName>
    </submittedName>
</protein>
<organism evidence="1 2">
    <name type="scientific">Armillaria tabescens</name>
    <name type="common">Ringless honey mushroom</name>
    <name type="synonym">Agaricus tabescens</name>
    <dbReference type="NCBI Taxonomy" id="1929756"/>
    <lineage>
        <taxon>Eukaryota</taxon>
        <taxon>Fungi</taxon>
        <taxon>Dikarya</taxon>
        <taxon>Basidiomycota</taxon>
        <taxon>Agaricomycotina</taxon>
        <taxon>Agaricomycetes</taxon>
        <taxon>Agaricomycetidae</taxon>
        <taxon>Agaricales</taxon>
        <taxon>Marasmiineae</taxon>
        <taxon>Physalacriaceae</taxon>
        <taxon>Desarmillaria</taxon>
    </lineage>
</organism>
<dbReference type="EMBL" id="JAUEPS010000103">
    <property type="protein sequence ID" value="KAK0437908.1"/>
    <property type="molecule type" value="Genomic_DNA"/>
</dbReference>
<sequence length="163" mass="18393">MTMAKSCAWLDDQYSEAVDDKTPTVGCIASSCSRRCFLATFARQLDLFQIYQNSTNVVQVHLQMCRAALLLAKFHAASRPPQGDVPGLRKRPDSSGHLVNEWLIGVRRPLHRDETTEFLPADEFHRKDAHGLVSLRGYGHRGSAARWCLEGDGRLRRRATRIC</sequence>
<dbReference type="RefSeq" id="XP_060322729.1">
    <property type="nucleotide sequence ID" value="XM_060474825.1"/>
</dbReference>
<keyword evidence="2" id="KW-1185">Reference proteome</keyword>
<comment type="caution">
    <text evidence="1">The sequence shown here is derived from an EMBL/GenBank/DDBJ whole genome shotgun (WGS) entry which is preliminary data.</text>
</comment>
<accession>A0AA39JC01</accession>
<reference evidence="1" key="1">
    <citation type="submission" date="2023-06" db="EMBL/GenBank/DDBJ databases">
        <authorList>
            <consortium name="Lawrence Berkeley National Laboratory"/>
            <person name="Ahrendt S."/>
            <person name="Sahu N."/>
            <person name="Indic B."/>
            <person name="Wong-Bajracharya J."/>
            <person name="Merenyi Z."/>
            <person name="Ke H.-M."/>
            <person name="Monk M."/>
            <person name="Kocsube S."/>
            <person name="Drula E."/>
            <person name="Lipzen A."/>
            <person name="Balint B."/>
            <person name="Henrissat B."/>
            <person name="Andreopoulos B."/>
            <person name="Martin F.M."/>
            <person name="Harder C.B."/>
            <person name="Rigling D."/>
            <person name="Ford K.L."/>
            <person name="Foster G.D."/>
            <person name="Pangilinan J."/>
            <person name="Papanicolaou A."/>
            <person name="Barry K."/>
            <person name="LaButti K."/>
            <person name="Viragh M."/>
            <person name="Koriabine M."/>
            <person name="Yan M."/>
            <person name="Riley R."/>
            <person name="Champramary S."/>
            <person name="Plett K.L."/>
            <person name="Tsai I.J."/>
            <person name="Slot J."/>
            <person name="Sipos G."/>
            <person name="Plett J."/>
            <person name="Nagy L.G."/>
            <person name="Grigoriev I.V."/>
        </authorList>
    </citation>
    <scope>NUCLEOTIDE SEQUENCE</scope>
    <source>
        <strain evidence="1">CCBAS 213</strain>
    </source>
</reference>
<proteinExistence type="predicted"/>
<dbReference type="PROSITE" id="PS51257">
    <property type="entry name" value="PROKAR_LIPOPROTEIN"/>
    <property type="match status" value="1"/>
</dbReference>
<dbReference type="AlphaFoldDB" id="A0AA39JC01"/>